<accession>A0A0F9HMV7</accession>
<dbReference type="EMBL" id="LAZR01014639">
    <property type="protein sequence ID" value="KKM16591.1"/>
    <property type="molecule type" value="Genomic_DNA"/>
</dbReference>
<sequence length="54" mass="6282">MKMKPMTNFLLRLSPTNFFLAIDNKSSIRKISIESGIGEKYSYIIVEKLKELFP</sequence>
<comment type="caution">
    <text evidence="1">The sequence shown here is derived from an EMBL/GenBank/DDBJ whole genome shotgun (WGS) entry which is preliminary data.</text>
</comment>
<protein>
    <submittedName>
        <fullName evidence="1">Uncharacterized protein</fullName>
    </submittedName>
</protein>
<evidence type="ECO:0000313" key="1">
    <source>
        <dbReference type="EMBL" id="KKM16591.1"/>
    </source>
</evidence>
<gene>
    <name evidence="1" type="ORF">LCGC14_1684240</name>
</gene>
<name>A0A0F9HMV7_9ZZZZ</name>
<dbReference type="AlphaFoldDB" id="A0A0F9HMV7"/>
<organism evidence="1">
    <name type="scientific">marine sediment metagenome</name>
    <dbReference type="NCBI Taxonomy" id="412755"/>
    <lineage>
        <taxon>unclassified sequences</taxon>
        <taxon>metagenomes</taxon>
        <taxon>ecological metagenomes</taxon>
    </lineage>
</organism>
<proteinExistence type="predicted"/>
<reference evidence="1" key="1">
    <citation type="journal article" date="2015" name="Nature">
        <title>Complex archaea that bridge the gap between prokaryotes and eukaryotes.</title>
        <authorList>
            <person name="Spang A."/>
            <person name="Saw J.H."/>
            <person name="Jorgensen S.L."/>
            <person name="Zaremba-Niedzwiedzka K."/>
            <person name="Martijn J."/>
            <person name="Lind A.E."/>
            <person name="van Eijk R."/>
            <person name="Schleper C."/>
            <person name="Guy L."/>
            <person name="Ettema T.J."/>
        </authorList>
    </citation>
    <scope>NUCLEOTIDE SEQUENCE</scope>
</reference>